<comment type="caution">
    <text evidence="1">The sequence shown here is derived from an EMBL/GenBank/DDBJ whole genome shotgun (WGS) entry which is preliminary data.</text>
</comment>
<proteinExistence type="predicted"/>
<reference evidence="1" key="1">
    <citation type="submission" date="2023-04" db="EMBL/GenBank/DDBJ databases">
        <title>A chromosome-level genome assembly of the parasitoid wasp Eretmocerus hayati.</title>
        <authorList>
            <person name="Zhong Y."/>
            <person name="Liu S."/>
            <person name="Liu Y."/>
        </authorList>
    </citation>
    <scope>NUCLEOTIDE SEQUENCE</scope>
    <source>
        <strain evidence="1">ZJU_SS_LIU_2023</strain>
    </source>
</reference>
<keyword evidence="2" id="KW-1185">Reference proteome</keyword>
<evidence type="ECO:0000313" key="1">
    <source>
        <dbReference type="EMBL" id="KAJ8670548.1"/>
    </source>
</evidence>
<dbReference type="EMBL" id="CM056743">
    <property type="protein sequence ID" value="KAJ8670548.1"/>
    <property type="molecule type" value="Genomic_DNA"/>
</dbReference>
<accession>A0ACC2NIC0</accession>
<organism evidence="1 2">
    <name type="scientific">Eretmocerus hayati</name>
    <dbReference type="NCBI Taxonomy" id="131215"/>
    <lineage>
        <taxon>Eukaryota</taxon>
        <taxon>Metazoa</taxon>
        <taxon>Ecdysozoa</taxon>
        <taxon>Arthropoda</taxon>
        <taxon>Hexapoda</taxon>
        <taxon>Insecta</taxon>
        <taxon>Pterygota</taxon>
        <taxon>Neoptera</taxon>
        <taxon>Endopterygota</taxon>
        <taxon>Hymenoptera</taxon>
        <taxon>Apocrita</taxon>
        <taxon>Proctotrupomorpha</taxon>
        <taxon>Chalcidoidea</taxon>
        <taxon>Aphelinidae</taxon>
        <taxon>Aphelininae</taxon>
        <taxon>Eretmocerus</taxon>
    </lineage>
</organism>
<evidence type="ECO:0000313" key="2">
    <source>
        <dbReference type="Proteomes" id="UP001239111"/>
    </source>
</evidence>
<gene>
    <name evidence="1" type="ORF">QAD02_001807</name>
</gene>
<protein>
    <submittedName>
        <fullName evidence="1">Uncharacterized protein</fullName>
    </submittedName>
</protein>
<dbReference type="Proteomes" id="UP001239111">
    <property type="component" value="Chromosome 3"/>
</dbReference>
<sequence length="302" mass="32846">MLSNRIFRSLSTSNVLWQSAGKSLLATLRKKTGYTFANCKKALEIHENNLEKAEEWLNEQAQAMGWSKAEKLQGRTTSQGLVAVIVDRCHGALVEVNCETDFVARNDQFHGLAETAASAVLKHLVNITSDNAHNKLTLDSDTLRALSANDGKSLADHSALTIGTLGENIGFRRALCMCVPPDVYLAGVSHPAPAESGPISCGKYGALLAFKTTEDHELIGKQLCQHIIGMNPTKIGDPDVDEPNANSNNETTLIHQEFLLDASITVRELLTETNTQILDFARFEMGEMIEGQQKLDAVETGG</sequence>
<name>A0ACC2NIC0_9HYME</name>